<dbReference type="AlphaFoldDB" id="A0A9N7VVJ7"/>
<evidence type="ECO:0000313" key="2">
    <source>
        <dbReference type="EMBL" id="CAB1446994.1"/>
    </source>
</evidence>
<dbReference type="EMBL" id="CADEAL010003933">
    <property type="protein sequence ID" value="CAB1446994.1"/>
    <property type="molecule type" value="Genomic_DNA"/>
</dbReference>
<reference evidence="3" key="1">
    <citation type="submission" date="2020-03" db="EMBL/GenBank/DDBJ databases">
        <authorList>
            <person name="Weist P."/>
        </authorList>
    </citation>
    <scope>NUCLEOTIDE SEQUENCE</scope>
</reference>
<name>A0A9N7VVJ7_PLEPL</name>
<evidence type="ECO:0000313" key="3">
    <source>
        <dbReference type="EMBL" id="CAB1459081.1"/>
    </source>
</evidence>
<keyword evidence="4" id="KW-1185">Reference proteome</keyword>
<feature type="region of interest" description="Disordered" evidence="1">
    <location>
        <begin position="1"/>
        <end position="29"/>
    </location>
</feature>
<dbReference type="EMBL" id="CADEAL010004417">
    <property type="protein sequence ID" value="CAB1459081.1"/>
    <property type="molecule type" value="Genomic_DNA"/>
</dbReference>
<evidence type="ECO:0000256" key="1">
    <source>
        <dbReference type="SAM" id="MobiDB-lite"/>
    </source>
</evidence>
<evidence type="ECO:0000313" key="4">
    <source>
        <dbReference type="Proteomes" id="UP001153269"/>
    </source>
</evidence>
<accession>A0A9N7VVJ7</accession>
<proteinExistence type="predicted"/>
<feature type="compositionally biased region" description="Gly residues" evidence="1">
    <location>
        <begin position="1"/>
        <end position="11"/>
    </location>
</feature>
<comment type="caution">
    <text evidence="3">The sequence shown here is derived from an EMBL/GenBank/DDBJ whole genome shotgun (WGS) entry which is preliminary data.</text>
</comment>
<dbReference type="Proteomes" id="UP001153269">
    <property type="component" value="Unassembled WGS sequence"/>
</dbReference>
<gene>
    <name evidence="2" type="ORF">PLEPLA_LOCUS34699</name>
    <name evidence="3" type="ORF">PLEPLA_LOCUS46917</name>
</gene>
<sequence length="115" mass="12572">MGGTPGIGGPGSPAQQLRRDERGGLDRRSEWRQTMVDHLTCESLRSVSPSVHVRGLALCLPPLPAFTVPKFVCEVSSILVDHLTCESLRSCFPTQVELQGRHPGLPFWAGLQLQI</sequence>
<organism evidence="3 4">
    <name type="scientific">Pleuronectes platessa</name>
    <name type="common">European plaice</name>
    <dbReference type="NCBI Taxonomy" id="8262"/>
    <lineage>
        <taxon>Eukaryota</taxon>
        <taxon>Metazoa</taxon>
        <taxon>Chordata</taxon>
        <taxon>Craniata</taxon>
        <taxon>Vertebrata</taxon>
        <taxon>Euteleostomi</taxon>
        <taxon>Actinopterygii</taxon>
        <taxon>Neopterygii</taxon>
        <taxon>Teleostei</taxon>
        <taxon>Neoteleostei</taxon>
        <taxon>Acanthomorphata</taxon>
        <taxon>Carangaria</taxon>
        <taxon>Pleuronectiformes</taxon>
        <taxon>Pleuronectoidei</taxon>
        <taxon>Pleuronectidae</taxon>
        <taxon>Pleuronectes</taxon>
    </lineage>
</organism>
<feature type="compositionally biased region" description="Basic and acidic residues" evidence="1">
    <location>
        <begin position="17"/>
        <end position="29"/>
    </location>
</feature>
<protein>
    <submittedName>
        <fullName evidence="3">Uncharacterized protein</fullName>
    </submittedName>
</protein>